<proteinExistence type="predicted"/>
<evidence type="ECO:0000313" key="2">
    <source>
        <dbReference type="Proteomes" id="UP000012081"/>
    </source>
</evidence>
<dbReference type="InterPro" id="IPR054055">
    <property type="entry name" value="YpzH"/>
</dbReference>
<dbReference type="RefSeq" id="WP_003387109.1">
    <property type="nucleotide sequence ID" value="NZ_APBN01000002.1"/>
</dbReference>
<name>M8EDT3_9BACL</name>
<keyword evidence="2" id="KW-1185">Reference proteome</keyword>
<dbReference type="STRING" id="1300222.I532_06365"/>
<accession>M8EDT3</accession>
<dbReference type="GeneID" id="89500126"/>
<dbReference type="Pfam" id="PF21835">
    <property type="entry name" value="YIEGIA_cap"/>
    <property type="match status" value="1"/>
</dbReference>
<dbReference type="AlphaFoldDB" id="M8EDT3"/>
<dbReference type="PATRIC" id="fig|1300222.3.peg.1305"/>
<comment type="caution">
    <text evidence="1">The sequence shown here is derived from an EMBL/GenBank/DDBJ whole genome shotgun (WGS) entry which is preliminary data.</text>
</comment>
<sequence length="60" mass="6554">MAGKIMAIVTMKKEQVAGGAPIFAVEDKESLQKTAFVLEKILDAMVHELNDDTLVIVSHK</sequence>
<protein>
    <submittedName>
        <fullName evidence="1">Uncharacterized protein</fullName>
    </submittedName>
</protein>
<reference evidence="1 2" key="1">
    <citation type="submission" date="2013-03" db="EMBL/GenBank/DDBJ databases">
        <title>Assembly of a new bacterial strain Brevibacillus borstelensis AK1.</title>
        <authorList>
            <person name="Rajan I."/>
            <person name="PoliReddy D."/>
            <person name="Sugumar T."/>
            <person name="Rathinam K."/>
            <person name="Alqarawi S."/>
            <person name="Khalil A.B."/>
            <person name="Sivakumar N."/>
        </authorList>
    </citation>
    <scope>NUCLEOTIDE SEQUENCE [LARGE SCALE GENOMIC DNA]</scope>
    <source>
        <strain evidence="1 2">AK1</strain>
    </source>
</reference>
<organism evidence="1 2">
    <name type="scientific">Brevibacillus borstelensis AK1</name>
    <dbReference type="NCBI Taxonomy" id="1300222"/>
    <lineage>
        <taxon>Bacteria</taxon>
        <taxon>Bacillati</taxon>
        <taxon>Bacillota</taxon>
        <taxon>Bacilli</taxon>
        <taxon>Bacillales</taxon>
        <taxon>Paenibacillaceae</taxon>
        <taxon>Brevibacillus</taxon>
    </lineage>
</organism>
<evidence type="ECO:0000313" key="1">
    <source>
        <dbReference type="EMBL" id="EMT53615.1"/>
    </source>
</evidence>
<gene>
    <name evidence="1" type="ORF">I532_06365</name>
</gene>
<dbReference type="OrthoDB" id="1955035at2"/>
<dbReference type="Proteomes" id="UP000012081">
    <property type="component" value="Unassembled WGS sequence"/>
</dbReference>
<dbReference type="EMBL" id="APBN01000002">
    <property type="protein sequence ID" value="EMT53615.1"/>
    <property type="molecule type" value="Genomic_DNA"/>
</dbReference>